<proteinExistence type="predicted"/>
<keyword evidence="1" id="KW-0732">Signal</keyword>
<dbReference type="WBParaSite" id="PSAMB.scaffold1215size34206.g11736.t1">
    <property type="protein sequence ID" value="PSAMB.scaffold1215size34206.g11736.t1"/>
    <property type="gene ID" value="PSAMB.scaffold1215size34206.g11736"/>
</dbReference>
<dbReference type="AlphaFoldDB" id="A0A914US38"/>
<accession>A0A914US38</accession>
<evidence type="ECO:0000256" key="1">
    <source>
        <dbReference type="SAM" id="SignalP"/>
    </source>
</evidence>
<reference evidence="3" key="1">
    <citation type="submission" date="2022-11" db="UniProtKB">
        <authorList>
            <consortium name="WormBaseParasite"/>
        </authorList>
    </citation>
    <scope>IDENTIFICATION</scope>
</reference>
<sequence>MHFTSLCFFLLSTFVLGATALPFNKAPETKSAIDCLICHLFVEEVQGNAGMSLNDCETKSIAICHQAMGPFGSECDAFIHADGPHLYQAVHSGGANGVCNQWC</sequence>
<dbReference type="Proteomes" id="UP000887566">
    <property type="component" value="Unplaced"/>
</dbReference>
<dbReference type="Gene3D" id="1.10.225.10">
    <property type="entry name" value="Saposin-like"/>
    <property type="match status" value="1"/>
</dbReference>
<keyword evidence="2" id="KW-1185">Reference proteome</keyword>
<evidence type="ECO:0000313" key="2">
    <source>
        <dbReference type="Proteomes" id="UP000887566"/>
    </source>
</evidence>
<evidence type="ECO:0000313" key="3">
    <source>
        <dbReference type="WBParaSite" id="PSAMB.scaffold1215size34206.g11736.t1"/>
    </source>
</evidence>
<organism evidence="2 3">
    <name type="scientific">Plectus sambesii</name>
    <dbReference type="NCBI Taxonomy" id="2011161"/>
    <lineage>
        <taxon>Eukaryota</taxon>
        <taxon>Metazoa</taxon>
        <taxon>Ecdysozoa</taxon>
        <taxon>Nematoda</taxon>
        <taxon>Chromadorea</taxon>
        <taxon>Plectida</taxon>
        <taxon>Plectina</taxon>
        <taxon>Plectoidea</taxon>
        <taxon>Plectidae</taxon>
        <taxon>Plectus</taxon>
    </lineage>
</organism>
<name>A0A914US38_9BILA</name>
<feature type="signal peptide" evidence="1">
    <location>
        <begin position="1"/>
        <end position="20"/>
    </location>
</feature>
<protein>
    <submittedName>
        <fullName evidence="3">Saposin B-type domain-containing protein</fullName>
    </submittedName>
</protein>
<feature type="chain" id="PRO_5037747549" evidence="1">
    <location>
        <begin position="21"/>
        <end position="103"/>
    </location>
</feature>